<keyword evidence="3 4" id="KW-0145">Chemotaxis</keyword>
<sequence>MIRVVVADDSAFMRKVLSDLFEKTPGFQVVGTARDGREAVKLVAKERPDLLTLDINMPVMDGLSALEVIMKDCPVPVLMFSSLTKKGADETIRALELGAVDFLCKTGGSISKIDAIESEIIEKCRSVAGAKINKSKINKNIFAKKQEAGNLRRINIFEKKGYNVAQPQTAASIKPQSAQEKLAASVQQHKQGLTGMMAKRDNPLLKKKAAPVYSSYSSSGSGTKLVALGTSTGGPRALQQVIPKLPGNMPCGMVVVQHMPAGFTKSLAERLNGMSQVTVKEAEDGEPILPGHVYIAPGGYHLTVTGNASKREISLNQDPPLASHRPAVDVMFDSVVKYGGDIVSVILTGMGCDGAAGMKKIKRAGGYVIAESDETCVVYGMPKSVVEAGIADEILPVGQVADAIMKRVRN</sequence>
<dbReference type="InterPro" id="IPR000673">
    <property type="entry name" value="Sig_transdc_resp-reg_Me-estase"/>
</dbReference>
<comment type="catalytic activity">
    <reaction evidence="3">
        <text>L-glutaminyl-[protein] + H2O = L-glutamyl-[protein] + NH4(+)</text>
        <dbReference type="Rhea" id="RHEA:16441"/>
        <dbReference type="Rhea" id="RHEA-COMP:10207"/>
        <dbReference type="Rhea" id="RHEA-COMP:10208"/>
        <dbReference type="ChEBI" id="CHEBI:15377"/>
        <dbReference type="ChEBI" id="CHEBI:28938"/>
        <dbReference type="ChEBI" id="CHEBI:29973"/>
        <dbReference type="ChEBI" id="CHEBI:30011"/>
        <dbReference type="EC" id="3.5.1.44"/>
    </reaction>
</comment>
<evidence type="ECO:0000256" key="5">
    <source>
        <dbReference type="PROSITE-ProRule" id="PRU00169"/>
    </source>
</evidence>
<dbReference type="PANTHER" id="PTHR42872:SF3">
    <property type="entry name" value="PROTEIN-GLUTAMATE METHYLESTERASE_PROTEIN-GLUTAMINE GLUTAMINASE 1"/>
    <property type="match status" value="1"/>
</dbReference>
<evidence type="ECO:0000256" key="3">
    <source>
        <dbReference type="HAMAP-Rule" id="MF_00099"/>
    </source>
</evidence>
<dbReference type="Pfam" id="PF01339">
    <property type="entry name" value="CheB_methylest"/>
    <property type="match status" value="1"/>
</dbReference>
<dbReference type="InterPro" id="IPR011006">
    <property type="entry name" value="CheY-like_superfamily"/>
</dbReference>
<dbReference type="SUPFAM" id="SSF52172">
    <property type="entry name" value="CheY-like"/>
    <property type="match status" value="1"/>
</dbReference>
<evidence type="ECO:0000256" key="4">
    <source>
        <dbReference type="PROSITE-ProRule" id="PRU00050"/>
    </source>
</evidence>
<comment type="subcellular location">
    <subcellularLocation>
        <location evidence="3">Cytoplasm</location>
    </subcellularLocation>
</comment>
<dbReference type="EC" id="3.1.1.61" evidence="3"/>
<dbReference type="EC" id="3.5.1.44" evidence="3"/>
<dbReference type="SUPFAM" id="SSF52738">
    <property type="entry name" value="Methylesterase CheB, C-terminal domain"/>
    <property type="match status" value="1"/>
</dbReference>
<evidence type="ECO:0000259" key="7">
    <source>
        <dbReference type="PROSITE" id="PS50122"/>
    </source>
</evidence>
<dbReference type="PIRSF" id="PIRSF000876">
    <property type="entry name" value="RR_chemtxs_CheB"/>
    <property type="match status" value="1"/>
</dbReference>
<keyword evidence="3 5" id="KW-0597">Phosphoprotein</keyword>
<comment type="caution">
    <text evidence="8">The sequence shown here is derived from an EMBL/GenBank/DDBJ whole genome shotgun (WGS) entry which is preliminary data.</text>
</comment>
<dbReference type="GO" id="GO:0006935">
    <property type="term" value="P:chemotaxis"/>
    <property type="evidence" value="ECO:0007669"/>
    <property type="project" value="UniProtKB-UniRule"/>
</dbReference>
<organism evidence="8 9">
    <name type="scientific">Anaerovibrio slackiae</name>
    <dbReference type="NCBI Taxonomy" id="2652309"/>
    <lineage>
        <taxon>Bacteria</taxon>
        <taxon>Bacillati</taxon>
        <taxon>Bacillota</taxon>
        <taxon>Negativicutes</taxon>
        <taxon>Selenomonadales</taxon>
        <taxon>Selenomonadaceae</taxon>
        <taxon>Anaerovibrio</taxon>
    </lineage>
</organism>
<feature type="active site" evidence="3 4">
    <location>
        <position position="258"/>
    </location>
</feature>
<comment type="catalytic activity">
    <reaction evidence="2 3">
        <text>[protein]-L-glutamate 5-O-methyl ester + H2O = L-glutamyl-[protein] + methanol + H(+)</text>
        <dbReference type="Rhea" id="RHEA:23236"/>
        <dbReference type="Rhea" id="RHEA-COMP:10208"/>
        <dbReference type="Rhea" id="RHEA-COMP:10311"/>
        <dbReference type="ChEBI" id="CHEBI:15377"/>
        <dbReference type="ChEBI" id="CHEBI:15378"/>
        <dbReference type="ChEBI" id="CHEBI:17790"/>
        <dbReference type="ChEBI" id="CHEBI:29973"/>
        <dbReference type="ChEBI" id="CHEBI:82795"/>
        <dbReference type="EC" id="3.1.1.61"/>
    </reaction>
</comment>
<comment type="PTM">
    <text evidence="3">Phosphorylated by CheA. Phosphorylation of the N-terminal regulatory domain activates the methylesterase activity.</text>
</comment>
<feature type="active site" evidence="3 4">
    <location>
        <position position="231"/>
    </location>
</feature>
<dbReference type="GO" id="GO:0050568">
    <property type="term" value="F:protein-glutamine glutaminase activity"/>
    <property type="evidence" value="ECO:0007669"/>
    <property type="project" value="UniProtKB-UniRule"/>
</dbReference>
<feature type="domain" description="Response regulatory" evidence="6">
    <location>
        <begin position="3"/>
        <end position="120"/>
    </location>
</feature>
<comment type="function">
    <text evidence="3">Involved in chemotaxis. Part of a chemotaxis signal transduction system that modulates chemotaxis in response to various stimuli. Catalyzes the demethylation of specific methylglutamate residues introduced into the chemoreceptors (methyl-accepting chemotaxis proteins or MCP) by CheR. Also mediates the irreversible deamidation of specific glutamine residues to glutamic acid.</text>
</comment>
<dbReference type="Gene3D" id="3.40.50.2300">
    <property type="match status" value="1"/>
</dbReference>
<dbReference type="PANTHER" id="PTHR42872">
    <property type="entry name" value="PROTEIN-GLUTAMATE METHYLESTERASE/PROTEIN-GLUTAMINE GLUTAMINASE"/>
    <property type="match status" value="1"/>
</dbReference>
<accession>A0A6I2UGF3</accession>
<feature type="modified residue" description="4-aspartylphosphate" evidence="3 5">
    <location>
        <position position="54"/>
    </location>
</feature>
<dbReference type="PROSITE" id="PS50110">
    <property type="entry name" value="RESPONSE_REGULATORY"/>
    <property type="match status" value="1"/>
</dbReference>
<keyword evidence="9" id="KW-1185">Reference proteome</keyword>
<evidence type="ECO:0000259" key="6">
    <source>
        <dbReference type="PROSITE" id="PS50110"/>
    </source>
</evidence>
<dbReference type="GO" id="GO:0000156">
    <property type="term" value="F:phosphorelay response regulator activity"/>
    <property type="evidence" value="ECO:0007669"/>
    <property type="project" value="InterPro"/>
</dbReference>
<dbReference type="CDD" id="cd17541">
    <property type="entry name" value="REC_CheB-like"/>
    <property type="match status" value="1"/>
</dbReference>
<protein>
    <recommendedName>
        <fullName evidence="3">Protein-glutamate methylesterase/protein-glutamine glutaminase</fullName>
        <ecNumber evidence="3">3.1.1.61</ecNumber>
        <ecNumber evidence="3">3.5.1.44</ecNumber>
    </recommendedName>
</protein>
<dbReference type="AlphaFoldDB" id="A0A6I2UGF3"/>
<gene>
    <name evidence="3" type="primary">cheB</name>
    <name evidence="8" type="ORF">FYJ84_07210</name>
</gene>
<dbReference type="CDD" id="cd16432">
    <property type="entry name" value="CheB_Rec"/>
    <property type="match status" value="1"/>
</dbReference>
<dbReference type="InterPro" id="IPR008248">
    <property type="entry name" value="CheB-like"/>
</dbReference>
<comment type="domain">
    <text evidence="3">Contains a C-terminal catalytic domain, and an N-terminal region which modulates catalytic activity.</text>
</comment>
<dbReference type="GO" id="GO:0005737">
    <property type="term" value="C:cytoplasm"/>
    <property type="evidence" value="ECO:0007669"/>
    <property type="project" value="UniProtKB-SubCell"/>
</dbReference>
<evidence type="ECO:0000313" key="9">
    <source>
        <dbReference type="Proteomes" id="UP000433181"/>
    </source>
</evidence>
<dbReference type="NCBIfam" id="NF001965">
    <property type="entry name" value="PRK00742.1"/>
    <property type="match status" value="1"/>
</dbReference>
<dbReference type="HAMAP" id="MF_00099">
    <property type="entry name" value="CheB_chemtxs"/>
    <property type="match status" value="1"/>
</dbReference>
<proteinExistence type="inferred from homology"/>
<keyword evidence="3" id="KW-0963">Cytoplasm</keyword>
<evidence type="ECO:0000256" key="1">
    <source>
        <dbReference type="ARBA" id="ARBA00022801"/>
    </source>
</evidence>
<name>A0A6I2UGF3_9FIRM</name>
<dbReference type="Gene3D" id="3.40.50.180">
    <property type="entry name" value="Methylesterase CheB, C-terminal domain"/>
    <property type="match status" value="1"/>
</dbReference>
<evidence type="ECO:0000256" key="2">
    <source>
        <dbReference type="ARBA" id="ARBA00048267"/>
    </source>
</evidence>
<dbReference type="Pfam" id="PF00072">
    <property type="entry name" value="Response_reg"/>
    <property type="match status" value="1"/>
</dbReference>
<dbReference type="SMART" id="SM00448">
    <property type="entry name" value="REC"/>
    <property type="match status" value="1"/>
</dbReference>
<feature type="active site" evidence="3 4">
    <location>
        <position position="353"/>
    </location>
</feature>
<evidence type="ECO:0000313" key="8">
    <source>
        <dbReference type="EMBL" id="MSU08769.1"/>
    </source>
</evidence>
<dbReference type="GO" id="GO:0008984">
    <property type="term" value="F:protein-glutamate methylesterase activity"/>
    <property type="evidence" value="ECO:0007669"/>
    <property type="project" value="UniProtKB-UniRule"/>
</dbReference>
<keyword evidence="1 3" id="KW-0378">Hydrolase</keyword>
<dbReference type="InterPro" id="IPR001789">
    <property type="entry name" value="Sig_transdc_resp-reg_receiver"/>
</dbReference>
<comment type="similarity">
    <text evidence="3">Belongs to the CheB family.</text>
</comment>
<dbReference type="PROSITE" id="PS50122">
    <property type="entry name" value="CHEB"/>
    <property type="match status" value="1"/>
</dbReference>
<feature type="domain" description="CheB-type methylesterase" evidence="7">
    <location>
        <begin position="219"/>
        <end position="410"/>
    </location>
</feature>
<dbReference type="GeneID" id="96778701"/>
<dbReference type="RefSeq" id="WP_154406936.1">
    <property type="nucleotide sequence ID" value="NZ_VUNR01000012.1"/>
</dbReference>
<dbReference type="Proteomes" id="UP000433181">
    <property type="component" value="Unassembled WGS sequence"/>
</dbReference>
<dbReference type="EMBL" id="VUNR01000012">
    <property type="protein sequence ID" value="MSU08769.1"/>
    <property type="molecule type" value="Genomic_DNA"/>
</dbReference>
<dbReference type="InterPro" id="IPR035909">
    <property type="entry name" value="CheB_C"/>
</dbReference>
<reference evidence="8 9" key="1">
    <citation type="submission" date="2019-08" db="EMBL/GenBank/DDBJ databases">
        <title>In-depth cultivation of the pig gut microbiome towards novel bacterial diversity and tailored functional studies.</title>
        <authorList>
            <person name="Wylensek D."/>
            <person name="Hitch T.C.A."/>
            <person name="Clavel T."/>
        </authorList>
    </citation>
    <scope>NUCLEOTIDE SEQUENCE [LARGE SCALE GENOMIC DNA]</scope>
    <source>
        <strain evidence="8 9">WCA-693-APC-5D-A</strain>
    </source>
</reference>